<gene>
    <name evidence="1" type="primary">Tsga13</name>
</gene>
<evidence type="ECO:0000313" key="1">
    <source>
        <dbReference type="Ensembl" id="ENSNGAP00000013390.1"/>
    </source>
</evidence>
<dbReference type="PANTHER" id="PTHR37352">
    <property type="entry name" value="TESTIS-SPECIFIC GENE 13 PROTEIN"/>
    <property type="match status" value="1"/>
</dbReference>
<reference evidence="1" key="1">
    <citation type="submission" date="2025-08" db="UniProtKB">
        <authorList>
            <consortium name="Ensembl"/>
        </authorList>
    </citation>
    <scope>IDENTIFICATION</scope>
</reference>
<keyword evidence="2" id="KW-1185">Reference proteome</keyword>
<dbReference type="Pfam" id="PF14994">
    <property type="entry name" value="TSGA13"/>
    <property type="match status" value="1"/>
</dbReference>
<accession>A0A8C6R4Q1</accession>
<dbReference type="GeneTree" id="ENSGT00390000009822"/>
<evidence type="ECO:0000313" key="2">
    <source>
        <dbReference type="Proteomes" id="UP000694381"/>
    </source>
</evidence>
<dbReference type="Proteomes" id="UP000694381">
    <property type="component" value="Unassembled WGS sequence"/>
</dbReference>
<name>A0A8C6R4Q1_NANGA</name>
<sequence length="269" mass="31501">MGPKRNAKFSDDSESKTMKNNLFKFERKVGFDGEEVYGTAGQSKFVLKNLWHYTVHPNMARHYEPLKPSKLQKFLAQRNKISSFMVKVAEFDQDMTLLLMTNNPPPYSISQHDKDGAPKYFPQDFQLKETQLQCKPTKNIWLPILPQKKKLRQDLKPVFSMKQIGDLESKEQQWFRFSTDNDFKSEGKYSEVYALRKQKKMYPTFTFDQVCQRESKRSESEKPTSQATWEPLSFSKLLEEKPIKTVPGENAFRHGRAQNWVIKNAAVIK</sequence>
<organism evidence="1 2">
    <name type="scientific">Nannospalax galili</name>
    <name type="common">Northern Israeli blind subterranean mole rat</name>
    <name type="synonym">Spalax galili</name>
    <dbReference type="NCBI Taxonomy" id="1026970"/>
    <lineage>
        <taxon>Eukaryota</taxon>
        <taxon>Metazoa</taxon>
        <taxon>Chordata</taxon>
        <taxon>Craniata</taxon>
        <taxon>Vertebrata</taxon>
        <taxon>Euteleostomi</taxon>
        <taxon>Mammalia</taxon>
        <taxon>Eutheria</taxon>
        <taxon>Euarchontoglires</taxon>
        <taxon>Glires</taxon>
        <taxon>Rodentia</taxon>
        <taxon>Myomorpha</taxon>
        <taxon>Muroidea</taxon>
        <taxon>Spalacidae</taxon>
        <taxon>Spalacinae</taxon>
        <taxon>Nannospalax</taxon>
    </lineage>
</organism>
<dbReference type="Ensembl" id="ENSNGAT00000018969.1">
    <property type="protein sequence ID" value="ENSNGAP00000013390.1"/>
    <property type="gene ID" value="ENSNGAG00000014982.1"/>
</dbReference>
<dbReference type="PANTHER" id="PTHR37352:SF1">
    <property type="entry name" value="TESTIS-SPECIFIC GENE 13 PROTEIN"/>
    <property type="match status" value="1"/>
</dbReference>
<dbReference type="InterPro" id="IPR029241">
    <property type="entry name" value="TSGA13"/>
</dbReference>
<reference evidence="1" key="2">
    <citation type="submission" date="2025-09" db="UniProtKB">
        <authorList>
            <consortium name="Ensembl"/>
        </authorList>
    </citation>
    <scope>IDENTIFICATION</scope>
</reference>
<dbReference type="AlphaFoldDB" id="A0A8C6R4Q1"/>
<protein>
    <submittedName>
        <fullName evidence="1">Testis specific gene A13</fullName>
    </submittedName>
</protein>
<proteinExistence type="predicted"/>
<dbReference type="OMA" id="WIIKNAT"/>